<dbReference type="Proteomes" id="UP001215280">
    <property type="component" value="Unassembled WGS sequence"/>
</dbReference>
<dbReference type="EMBL" id="JARJLG010000127">
    <property type="protein sequence ID" value="KAJ7740422.1"/>
    <property type="molecule type" value="Genomic_DNA"/>
</dbReference>
<accession>A0AAD7N0G8</accession>
<sequence length="230" mass="25467">MSNSNFNWSVGKDHDWMKGTAPRWRSARATAAASRWTRVGLIPPHHRLGGAQPRMAARDRGSLLCARTQWVPSLIPPLSSASLCAPRFVTFNPPSFYPAPWNSARANPAHAVLLYPHPYPYAALPAIMIKSADAQFYHYLLLCNSILRPCPYSVTFPPVPHCSCRLPQGFKIALELLLALSDRRATRPLEVSHSFGVRTIGASKLGAKVIFEFPCFFLFDTAIAPRLNAS</sequence>
<organism evidence="1 2">
    <name type="scientific">Mycena maculata</name>
    <dbReference type="NCBI Taxonomy" id="230809"/>
    <lineage>
        <taxon>Eukaryota</taxon>
        <taxon>Fungi</taxon>
        <taxon>Dikarya</taxon>
        <taxon>Basidiomycota</taxon>
        <taxon>Agaricomycotina</taxon>
        <taxon>Agaricomycetes</taxon>
        <taxon>Agaricomycetidae</taxon>
        <taxon>Agaricales</taxon>
        <taxon>Marasmiineae</taxon>
        <taxon>Mycenaceae</taxon>
        <taxon>Mycena</taxon>
    </lineage>
</organism>
<comment type="caution">
    <text evidence="1">The sequence shown here is derived from an EMBL/GenBank/DDBJ whole genome shotgun (WGS) entry which is preliminary data.</text>
</comment>
<evidence type="ECO:0000313" key="1">
    <source>
        <dbReference type="EMBL" id="KAJ7740422.1"/>
    </source>
</evidence>
<protein>
    <submittedName>
        <fullName evidence="1">Uncharacterized protein</fullName>
    </submittedName>
</protein>
<dbReference type="AlphaFoldDB" id="A0AAD7N0G8"/>
<name>A0AAD7N0G8_9AGAR</name>
<reference evidence="1" key="1">
    <citation type="submission" date="2023-03" db="EMBL/GenBank/DDBJ databases">
        <title>Massive genome expansion in bonnet fungi (Mycena s.s.) driven by repeated elements and novel gene families across ecological guilds.</title>
        <authorList>
            <consortium name="Lawrence Berkeley National Laboratory"/>
            <person name="Harder C.B."/>
            <person name="Miyauchi S."/>
            <person name="Viragh M."/>
            <person name="Kuo A."/>
            <person name="Thoen E."/>
            <person name="Andreopoulos B."/>
            <person name="Lu D."/>
            <person name="Skrede I."/>
            <person name="Drula E."/>
            <person name="Henrissat B."/>
            <person name="Morin E."/>
            <person name="Kohler A."/>
            <person name="Barry K."/>
            <person name="LaButti K."/>
            <person name="Morin E."/>
            <person name="Salamov A."/>
            <person name="Lipzen A."/>
            <person name="Mereny Z."/>
            <person name="Hegedus B."/>
            <person name="Baldrian P."/>
            <person name="Stursova M."/>
            <person name="Weitz H."/>
            <person name="Taylor A."/>
            <person name="Grigoriev I.V."/>
            <person name="Nagy L.G."/>
            <person name="Martin F."/>
            <person name="Kauserud H."/>
        </authorList>
    </citation>
    <scope>NUCLEOTIDE SEQUENCE</scope>
    <source>
        <strain evidence="1">CBHHK188m</strain>
    </source>
</reference>
<proteinExistence type="predicted"/>
<evidence type="ECO:0000313" key="2">
    <source>
        <dbReference type="Proteomes" id="UP001215280"/>
    </source>
</evidence>
<keyword evidence="2" id="KW-1185">Reference proteome</keyword>
<gene>
    <name evidence="1" type="ORF">DFH07DRAFT_1064190</name>
</gene>